<dbReference type="PANTHER" id="PTHR33322">
    <property type="entry name" value="BAG DOMAIN CONTAINING PROTEIN, EXPRESSED"/>
    <property type="match status" value="1"/>
</dbReference>
<evidence type="ECO:0000256" key="3">
    <source>
        <dbReference type="SAM" id="MobiDB-lite"/>
    </source>
</evidence>
<keyword evidence="1" id="KW-0143">Chaperone</keyword>
<feature type="compositionally biased region" description="Basic and acidic residues" evidence="3">
    <location>
        <begin position="388"/>
        <end position="399"/>
    </location>
</feature>
<feature type="region of interest" description="Disordered" evidence="3">
    <location>
        <begin position="607"/>
        <end position="627"/>
    </location>
</feature>
<dbReference type="SMART" id="SM00264">
    <property type="entry name" value="BAG"/>
    <property type="match status" value="1"/>
</dbReference>
<feature type="region of interest" description="Disordered" evidence="3">
    <location>
        <begin position="990"/>
        <end position="1030"/>
    </location>
</feature>
<dbReference type="AlphaFoldDB" id="A0A6P5FL23"/>
<dbReference type="InterPro" id="IPR036533">
    <property type="entry name" value="BAG_dom_sf"/>
</dbReference>
<feature type="region of interest" description="Disordered" evidence="3">
    <location>
        <begin position="649"/>
        <end position="670"/>
    </location>
</feature>
<feature type="compositionally biased region" description="Basic and acidic residues" evidence="3">
    <location>
        <begin position="990"/>
        <end position="1001"/>
    </location>
</feature>
<dbReference type="PROSITE" id="PS51035">
    <property type="entry name" value="BAG"/>
    <property type="match status" value="1"/>
</dbReference>
<proteinExistence type="predicted"/>
<dbReference type="GeneID" id="109716125"/>
<accession>A0A6P5FL23</accession>
<feature type="compositionally biased region" description="Basic and acidic residues" evidence="3">
    <location>
        <begin position="1011"/>
        <end position="1024"/>
    </location>
</feature>
<reference evidence="5" key="1">
    <citation type="journal article" date="2015" name="Nat. Genet.">
        <title>The pineapple genome and the evolution of CAM photosynthesis.</title>
        <authorList>
            <person name="Ming R."/>
            <person name="VanBuren R."/>
            <person name="Wai C.M."/>
            <person name="Tang H."/>
            <person name="Schatz M.C."/>
            <person name="Bowers J.E."/>
            <person name="Lyons E."/>
            <person name="Wang M.L."/>
            <person name="Chen J."/>
            <person name="Biggers E."/>
            <person name="Zhang J."/>
            <person name="Huang L."/>
            <person name="Zhang L."/>
            <person name="Miao W."/>
            <person name="Zhang J."/>
            <person name="Ye Z."/>
            <person name="Miao C."/>
            <person name="Lin Z."/>
            <person name="Wang H."/>
            <person name="Zhou H."/>
            <person name="Yim W.C."/>
            <person name="Priest H.D."/>
            <person name="Zheng C."/>
            <person name="Woodhouse M."/>
            <person name="Edger P.P."/>
            <person name="Guyot R."/>
            <person name="Guo H.B."/>
            <person name="Guo H."/>
            <person name="Zheng G."/>
            <person name="Singh R."/>
            <person name="Sharma A."/>
            <person name="Min X."/>
            <person name="Zheng Y."/>
            <person name="Lee H."/>
            <person name="Gurtowski J."/>
            <person name="Sedlazeck F.J."/>
            <person name="Harkess A."/>
            <person name="McKain M.R."/>
            <person name="Liao Z."/>
            <person name="Fang J."/>
            <person name="Liu J."/>
            <person name="Zhang X."/>
            <person name="Zhang Q."/>
            <person name="Hu W."/>
            <person name="Qin Y."/>
            <person name="Wang K."/>
            <person name="Chen L.Y."/>
            <person name="Shirley N."/>
            <person name="Lin Y.R."/>
            <person name="Liu L.Y."/>
            <person name="Hernandez A.G."/>
            <person name="Wright C.L."/>
            <person name="Bulone V."/>
            <person name="Tuskan G.A."/>
            <person name="Heath K."/>
            <person name="Zee F."/>
            <person name="Moore P.H."/>
            <person name="Sunkar R."/>
            <person name="Leebens-Mack J.H."/>
            <person name="Mockler T."/>
            <person name="Bennetzen J.L."/>
            <person name="Freeling M."/>
            <person name="Sankoff D."/>
            <person name="Paterson A.H."/>
            <person name="Zhu X."/>
            <person name="Yang X."/>
            <person name="Smith J.A."/>
            <person name="Cushman J.C."/>
            <person name="Paull R.E."/>
            <person name="Yu Q."/>
        </authorList>
    </citation>
    <scope>NUCLEOTIDE SEQUENCE [LARGE SCALE GENOMIC DNA]</scope>
    <source>
        <strain evidence="5">cv. F153</strain>
    </source>
</reference>
<evidence type="ECO:0000313" key="6">
    <source>
        <dbReference type="RefSeq" id="XP_020097031.1"/>
    </source>
</evidence>
<feature type="compositionally biased region" description="Polar residues" evidence="3">
    <location>
        <begin position="969"/>
        <end position="978"/>
    </location>
</feature>
<feature type="coiled-coil region" evidence="2">
    <location>
        <begin position="1044"/>
        <end position="1103"/>
    </location>
</feature>
<dbReference type="RefSeq" id="XP_020097031.1">
    <property type="nucleotide sequence ID" value="XM_020241442.1"/>
</dbReference>
<feature type="region of interest" description="Disordered" evidence="3">
    <location>
        <begin position="19"/>
        <end position="44"/>
    </location>
</feature>
<dbReference type="FunFam" id="1.20.58.120:FF:000010">
    <property type="entry name" value="BAG family molecular chaperone regulator 6"/>
    <property type="match status" value="1"/>
</dbReference>
<dbReference type="Gene3D" id="1.20.58.120">
    <property type="entry name" value="BAG domain"/>
    <property type="match status" value="1"/>
</dbReference>
<dbReference type="PANTHER" id="PTHR33322:SF16">
    <property type="entry name" value="BAG FAMILY MOLECULAR CHAPERONE REGULATOR 6"/>
    <property type="match status" value="1"/>
</dbReference>
<evidence type="ECO:0000256" key="2">
    <source>
        <dbReference type="SAM" id="Coils"/>
    </source>
</evidence>
<feature type="compositionally biased region" description="Polar residues" evidence="3">
    <location>
        <begin position="800"/>
        <end position="818"/>
    </location>
</feature>
<keyword evidence="5" id="KW-1185">Reference proteome</keyword>
<name>A0A6P5FL23_ANACO</name>
<gene>
    <name evidence="6" type="primary">LOC109716125</name>
</gene>
<dbReference type="GO" id="GO:0009506">
    <property type="term" value="C:plasmodesma"/>
    <property type="evidence" value="ECO:0007669"/>
    <property type="project" value="TreeGrafter"/>
</dbReference>
<feature type="region of interest" description="Disordered" evidence="3">
    <location>
        <begin position="958"/>
        <end position="978"/>
    </location>
</feature>
<dbReference type="InterPro" id="IPR040400">
    <property type="entry name" value="BAG5/6/7/8"/>
</dbReference>
<evidence type="ECO:0000256" key="1">
    <source>
        <dbReference type="ARBA" id="ARBA00023186"/>
    </source>
</evidence>
<feature type="region of interest" description="Disordered" evidence="3">
    <location>
        <begin position="825"/>
        <end position="909"/>
    </location>
</feature>
<evidence type="ECO:0000259" key="4">
    <source>
        <dbReference type="PROSITE" id="PS51035"/>
    </source>
</evidence>
<dbReference type="InterPro" id="IPR003103">
    <property type="entry name" value="BAG_domain"/>
</dbReference>
<dbReference type="Gramene" id="Aco010729.1.mrna1">
    <property type="protein sequence ID" value="Aco010729.1.mrna1"/>
    <property type="gene ID" value="Aco010729.1.path1"/>
</dbReference>
<feature type="compositionally biased region" description="Basic and acidic residues" evidence="3">
    <location>
        <begin position="650"/>
        <end position="670"/>
    </location>
</feature>
<dbReference type="Pfam" id="PF02179">
    <property type="entry name" value="BAG"/>
    <property type="match status" value="1"/>
</dbReference>
<feature type="region of interest" description="Disordered" evidence="3">
    <location>
        <begin position="799"/>
        <end position="818"/>
    </location>
</feature>
<dbReference type="GO" id="GO:0006457">
    <property type="term" value="P:protein folding"/>
    <property type="evidence" value="ECO:0007669"/>
    <property type="project" value="TreeGrafter"/>
</dbReference>
<feature type="compositionally biased region" description="Polar residues" evidence="3">
    <location>
        <begin position="897"/>
        <end position="909"/>
    </location>
</feature>
<protein>
    <submittedName>
        <fullName evidence="6">BAG family molecular chaperone regulator 6</fullName>
    </submittedName>
</protein>
<feature type="coiled-coil region" evidence="2">
    <location>
        <begin position="448"/>
        <end position="475"/>
    </location>
</feature>
<dbReference type="OrthoDB" id="1907216at2759"/>
<dbReference type="Proteomes" id="UP000515123">
    <property type="component" value="Linkage group 10"/>
</dbReference>
<keyword evidence="2" id="KW-0175">Coiled coil</keyword>
<feature type="compositionally biased region" description="Basic and acidic residues" evidence="3">
    <location>
        <begin position="315"/>
        <end position="341"/>
    </location>
</feature>
<feature type="domain" description="BAG" evidence="4">
    <location>
        <begin position="518"/>
        <end position="593"/>
    </location>
</feature>
<sequence>MYPAYKYMDPYYHPHHRDHSPSPYNQYPNWETRPPQMRVDHSSPTSPFGPWPYNSNSAEFNDCCNHNYPPGFYSYRPPYPHYPPPPQAYYHGPYPPYPESYPAYFVSPPHYSVNQAQYDYDKGKGHCCGCPNHVCHSRDSTNVKIEEQKPETEQSNNSKNTDLIRFPNYSHPVVWIPPNYLKGMDGNKASKAQPENWTRWVPLDMNSLKGLRQGGDDKGHLISAQKAAPFSWPIIWVPGYDKQDDAVKDLKSINVDPKASEDISSPKIKIIPLNFGENENNVNKPAPKKDKVGTHEHPEAVTEKEVNGRTIPVVEMRESDEKKLSLDGKRKANIHEKKDDNGADSLGSKQSSPVKSSKLPPICLRVDPLPKKKSINGSSRFPSPPSRKGKESAQKEKEQIIQTENAPKEKIHKTVPVVFVKGVPEKNAEEVGGEKYGGKSKDGYKGKVDRKAFEKAKLEKEKQVVEENKECKEKIKGGEVEERKQRMDFSEAEAATLIQSAYRGYEVRKWQPLQKLRNIKRVQEQVGEVRKRIESPGASSEMDAKQRMIIGETIMNLLLQLDTIQGLHPSVREVRKSVAKELICLQEKLDSLSQQSTMTDEFVKVEERSTNKDAEEQASLATSEQVCGEGSDENHVACFAESEKSGTVQCKHEEISEEGEAKESASEESMQVKDDIVFTSLNGYKDVPDALFSESESASEVPSIAVEEGMNPPASLVAEAEEAVSAPREAPAETEGACSVKIQASDSVAGKDIKSDKVKAKTLDGPLVAVENKEEAEDSILASTGINIEGLHLVQEGSLRKSSVNSSESGNTQAVAVSQETECTADFIASAEPSTEEKSTNSDASAPLAQNIEADTKQEELETAQFKGENAPNSQATAPVAQNIEVDTKQEELEPQTLPSVEESSVTANASEVKAVDEYTSTAALVHPETEDLGTFTEPKKNLEMHLIENDSTLVQDSALSCDGDRNSGENLENGSEMSKTVGANFNESVEQRQEDAHCEEPTSEPPIEAPVKDEDTKGLKEGGAESTAEILSVPTVNSIPTINMSNEEKLMEENEKLREMLRKLLDSGKEHLAVISELGDRVKELERKLAKKKRVKVAVNKLRRSSPNTVACH</sequence>
<dbReference type="GO" id="GO:0051087">
    <property type="term" value="F:protein-folding chaperone binding"/>
    <property type="evidence" value="ECO:0007669"/>
    <property type="project" value="InterPro"/>
</dbReference>
<dbReference type="SUPFAM" id="SSF63491">
    <property type="entry name" value="BAG domain"/>
    <property type="match status" value="1"/>
</dbReference>
<dbReference type="PROSITE" id="PS50096">
    <property type="entry name" value="IQ"/>
    <property type="match status" value="1"/>
</dbReference>
<feature type="compositionally biased region" description="Basic and acidic residues" evidence="3">
    <location>
        <begin position="287"/>
        <end position="307"/>
    </location>
</feature>
<evidence type="ECO:0000313" key="5">
    <source>
        <dbReference type="Proteomes" id="UP000515123"/>
    </source>
</evidence>
<dbReference type="CDD" id="cd23767">
    <property type="entry name" value="IQCD"/>
    <property type="match status" value="1"/>
</dbReference>
<organism evidence="5 6">
    <name type="scientific">Ananas comosus</name>
    <name type="common">Pineapple</name>
    <name type="synonym">Ananas ananas</name>
    <dbReference type="NCBI Taxonomy" id="4615"/>
    <lineage>
        <taxon>Eukaryota</taxon>
        <taxon>Viridiplantae</taxon>
        <taxon>Streptophyta</taxon>
        <taxon>Embryophyta</taxon>
        <taxon>Tracheophyta</taxon>
        <taxon>Spermatophyta</taxon>
        <taxon>Magnoliopsida</taxon>
        <taxon>Liliopsida</taxon>
        <taxon>Poales</taxon>
        <taxon>Bromeliaceae</taxon>
        <taxon>Bromelioideae</taxon>
        <taxon>Ananas</taxon>
    </lineage>
</organism>
<feature type="region of interest" description="Disordered" evidence="3">
    <location>
        <begin position="277"/>
        <end position="408"/>
    </location>
</feature>
<reference evidence="6" key="2">
    <citation type="submission" date="2025-08" db="UniProtKB">
        <authorList>
            <consortium name="RefSeq"/>
        </authorList>
    </citation>
    <scope>IDENTIFICATION</scope>
    <source>
        <tissue evidence="6">Leaf</tissue>
    </source>
</reference>